<keyword evidence="5" id="KW-0966">Cell projection</keyword>
<comment type="caution">
    <text evidence="8">The sequence shown here is derived from an EMBL/GenBank/DDBJ whole genome shotgun (WGS) entry which is preliminary data.</text>
</comment>
<feature type="region of interest" description="Disordered" evidence="6">
    <location>
        <begin position="227"/>
        <end position="308"/>
    </location>
</feature>
<name>A0A7J8IB35_MOLMO</name>
<dbReference type="InParanoid" id="A0A7J8IB35"/>
<feature type="region of interest" description="Disordered" evidence="6">
    <location>
        <begin position="856"/>
        <end position="1069"/>
    </location>
</feature>
<evidence type="ECO:0000256" key="4">
    <source>
        <dbReference type="ARBA" id="ARBA00022737"/>
    </source>
</evidence>
<dbReference type="InterPro" id="IPR036572">
    <property type="entry name" value="Doublecortin_dom_sf"/>
</dbReference>
<dbReference type="PANTHER" id="PTHR23005">
    <property type="entry name" value="RETINITIS PIGMENTOSA 1 PROTEIN"/>
    <property type="match status" value="1"/>
</dbReference>
<feature type="compositionally biased region" description="Polar residues" evidence="6">
    <location>
        <begin position="1247"/>
        <end position="1262"/>
    </location>
</feature>
<organism evidence="8 9">
    <name type="scientific">Molossus molossus</name>
    <name type="common">Pallas' mastiff bat</name>
    <name type="synonym">Vespertilio molossus</name>
    <dbReference type="NCBI Taxonomy" id="27622"/>
    <lineage>
        <taxon>Eukaryota</taxon>
        <taxon>Metazoa</taxon>
        <taxon>Chordata</taxon>
        <taxon>Craniata</taxon>
        <taxon>Vertebrata</taxon>
        <taxon>Euteleostomi</taxon>
        <taxon>Mammalia</taxon>
        <taxon>Eutheria</taxon>
        <taxon>Laurasiatheria</taxon>
        <taxon>Chiroptera</taxon>
        <taxon>Yangochiroptera</taxon>
        <taxon>Molossidae</taxon>
        <taxon>Molossus</taxon>
    </lineage>
</organism>
<dbReference type="EMBL" id="JACASF010000004">
    <property type="protein sequence ID" value="KAF6481876.1"/>
    <property type="molecule type" value="Genomic_DNA"/>
</dbReference>
<dbReference type="Gene3D" id="3.10.20.230">
    <property type="entry name" value="Doublecortin domain"/>
    <property type="match status" value="2"/>
</dbReference>
<feature type="compositionally biased region" description="Basic and acidic residues" evidence="6">
    <location>
        <begin position="1716"/>
        <end position="1731"/>
    </location>
</feature>
<dbReference type="GO" id="GO:0035556">
    <property type="term" value="P:intracellular signal transduction"/>
    <property type="evidence" value="ECO:0007669"/>
    <property type="project" value="InterPro"/>
</dbReference>
<feature type="compositionally biased region" description="Polar residues" evidence="6">
    <location>
        <begin position="626"/>
        <end position="636"/>
    </location>
</feature>
<evidence type="ECO:0000313" key="8">
    <source>
        <dbReference type="EMBL" id="KAF6481876.1"/>
    </source>
</evidence>
<evidence type="ECO:0000313" key="9">
    <source>
        <dbReference type="Proteomes" id="UP000550707"/>
    </source>
</evidence>
<feature type="compositionally biased region" description="Polar residues" evidence="6">
    <location>
        <begin position="1286"/>
        <end position="1306"/>
    </location>
</feature>
<dbReference type="PANTHER" id="PTHR23005:SF3">
    <property type="entry name" value="RETINITIS PIGMENTOSA 1-LIKE 1 PROTEIN"/>
    <property type="match status" value="1"/>
</dbReference>
<sequence length="1941" mass="202333">MNSTRRDAQAPSYRECLLPSVARTPSVTQVTPAKKITFLKQGDPRFSGVRLAVHQRTFKSFGTLMDELSQRVPLSFGVRSVTTPRGLHGLSALEQLEDGGCYLCSDRKLPKTSSGPGRPQGRSPSAQQSQDVEDQCEAPETSSCQKNPKAPRRVKLVKNGDPRFQRTVVLSRRDTRSLSAFLSKASGLLHFPVKQLYTPDGVKVNSLKALLHCPSVLVCAGPEAFGPAREGAGSGTETRSGQTSRNRNGSWGPKAKQSVIHSRSGSGSRPRRFSLLSERSGLSEPLVSPHRTCMGPAPDRHPQDTPAQPGPLVAGDGVEKKVHLNEDGSLSVEMKVRLHLLGNDTLLWSRRVGRASGEGEGDPLCYVWEGHPGGSSEPGAQGLGTQKAGCKEGFERGRWQPGSRYEIWTNPLYTAQGEGTASWRRARLTQHSPTRSPWSQRVAGRRRSSKDSVSPVSSDRSPKGSEPNSCCCSRTPDDSVGLHPASGDASQSGSGREAGGTSWAAEGPGPEGAGPGSRDHCSLEPRAQGMASALSDSSASAGSHEFSERGEQHQGCPSRTRAETSPWKTSHGGGPCSFTINPSPLRNEDPQAEGSEQGTGHPQARDGSGMRLPLSLGRFASGGTAEGSSPSPTCASATGRREQEGRATAASSPSTSGLGPGAHRGGPRQHHSRRDTHCPRDSPVSRRMLGPPTTGRVCPADPAPHFSRSSSGVRNRASRGPEPPSSASLHSQDTRWVSSAPLTPGSNSGCASNVYPPWSPSAETEGNPSSASDSFSPPAFGLGEKGGGEGPKPSQLLAGQHAEGKPGAHPGGCSSQMGTSRVCRTPGGETRALQASQPQGCQGPLSGACVGCSRYCPAPPRARPSTKKHPSPSSCGDHSADWVPGGTEPGEEPLDAQRPRPPGAQSGGTGTAVRAAGRGSPSLGPQPGGMIQGQVTGGGESLQEQEDNGRVMTPGALPRTSPEAVVREWLSNIPEEPEPMKREVEDDSTDVSGDGLEGPTEDPVDKHPLEGLQEPTQASPPSLEGAASEKAEPEGAPPVTGDAGPQAGEGPPHSGAVEAPKEAGAGEGAAGDCGVGQCVLPHRVSASIQIMKALVGSKQGRPSSLPEVSGPVGRRLSHSAQALISCLARLHFFDADLGSPAGKVRFTDSPRYQELLSNLQALWPGRGLGRGELDSGVREVGRCQALPGLRSHAVTEDLTPTSSSGVDVRSGSVGSGEGSGPCAVDCALVSERTELPLEIPCQRPDSRTSGTPEELGNQQPSDSRASSSSRAGAGAARKDEAEGSSGEPTLGSNLDQAVQNTTQEEAVQSEKMKEGKEATELQGEGVSGFPEEESAAGQEPGTGSPPGEGAREDERVQEEAAGRHPASNALCPPARRGKRTETLGSLTERDSNASGRQRGPSAEPGLEKLPSAAETDQKQTQAKLTQGTGEKGPSTAHSGLLDPDPLWVSRLLRKMEQAFLADLASAMAELRARWSLLSSDLLDRMVAELQQDVSRRLQGSTDKELRKIQSRAGRRAPGPPGAALRWETTLQTEQRRHRLRGLRHLAAFSEQTRAWGPPFLSLEDVPNLSGAPGTQLGGEANGGAFCPCETCLREKVIPVSPKDTVGRASAPIKEAFDLQQILQKKKRGCANGETAGMAPEKTGQEPLQRDPSRTGTVQGADGGLELQLARGPGAEEGDEDEDEGRQTPGRGEDPGGGEGDAATQKKGGNARPCVGHHPETVQREEQGGGDKEETEGSGAEVSVESKALGRAEQSLGGQNDTTEVQETAEEEQPESGRGNQGEKEGRPQAGPRQGQSGEASGHSSPDQGGGPTPPPAPGGDTPGQRSGPKPGLSSSRASSLGNCSQLSQKGSKDEPSSGGLWTFGDEPKGVPGSGRKVTDMYPASSISEQGTEEGLTGEPSAGQGSDSDAEKGVKSLSRPEVRFGKLALSRTDGFGQDDLDF</sequence>
<comment type="subcellular location">
    <subcellularLocation>
        <location evidence="1">Cell projection</location>
    </subcellularLocation>
    <subcellularLocation>
        <location evidence="2">Cytoplasm</location>
    </subcellularLocation>
</comment>
<gene>
    <name evidence="8" type="ORF">HJG59_015776</name>
</gene>
<feature type="compositionally biased region" description="Polar residues" evidence="6">
    <location>
        <begin position="1832"/>
        <end position="1849"/>
    </location>
</feature>
<dbReference type="PROSITE" id="PS50309">
    <property type="entry name" value="DC"/>
    <property type="match status" value="2"/>
</dbReference>
<feature type="compositionally biased region" description="Low complexity" evidence="6">
    <location>
        <begin position="768"/>
        <end position="780"/>
    </location>
</feature>
<feature type="compositionally biased region" description="Polar residues" evidence="6">
    <location>
        <begin position="1793"/>
        <end position="1804"/>
    </location>
</feature>
<evidence type="ECO:0000256" key="5">
    <source>
        <dbReference type="ARBA" id="ARBA00023273"/>
    </source>
</evidence>
<dbReference type="SMART" id="SM00537">
    <property type="entry name" value="DCX"/>
    <property type="match status" value="2"/>
</dbReference>
<feature type="compositionally biased region" description="Basic and acidic residues" evidence="6">
    <location>
        <begin position="1908"/>
        <end position="1923"/>
    </location>
</feature>
<feature type="compositionally biased region" description="Low complexity" evidence="6">
    <location>
        <begin position="262"/>
        <end position="277"/>
    </location>
</feature>
<dbReference type="Pfam" id="PF03607">
    <property type="entry name" value="DCX"/>
    <property type="match status" value="2"/>
</dbReference>
<reference evidence="8 9" key="1">
    <citation type="journal article" date="2020" name="Nature">
        <title>Six reference-quality genomes reveal evolution of bat adaptations.</title>
        <authorList>
            <person name="Jebb D."/>
            <person name="Huang Z."/>
            <person name="Pippel M."/>
            <person name="Hughes G.M."/>
            <person name="Lavrichenko K."/>
            <person name="Devanna P."/>
            <person name="Winkler S."/>
            <person name="Jermiin L.S."/>
            <person name="Skirmuntt E.C."/>
            <person name="Katzourakis A."/>
            <person name="Burkitt-Gray L."/>
            <person name="Ray D.A."/>
            <person name="Sullivan K.A.M."/>
            <person name="Roscito J.G."/>
            <person name="Kirilenko B.M."/>
            <person name="Davalos L.M."/>
            <person name="Corthals A.P."/>
            <person name="Power M.L."/>
            <person name="Jones G."/>
            <person name="Ransome R.D."/>
            <person name="Dechmann D.K.N."/>
            <person name="Locatelli A.G."/>
            <person name="Puechmaille S.J."/>
            <person name="Fedrigo O."/>
            <person name="Jarvis E.D."/>
            <person name="Hiller M."/>
            <person name="Vernes S.C."/>
            <person name="Myers E.W."/>
            <person name="Teeling E.C."/>
        </authorList>
    </citation>
    <scope>NUCLEOTIDE SEQUENCE [LARGE SCALE GENOMIC DNA]</scope>
    <source>
        <strain evidence="8">MMolMol1</strain>
        <tissue evidence="8">Muscle</tissue>
    </source>
</reference>
<dbReference type="GO" id="GO:0042461">
    <property type="term" value="P:photoreceptor cell development"/>
    <property type="evidence" value="ECO:0007669"/>
    <property type="project" value="TreeGrafter"/>
</dbReference>
<dbReference type="FunCoup" id="A0A7J8IB35">
    <property type="interactions" value="1"/>
</dbReference>
<proteinExistence type="predicted"/>
<feature type="compositionally biased region" description="Polar residues" evidence="6">
    <location>
        <begin position="235"/>
        <end position="249"/>
    </location>
</feature>
<dbReference type="FunFam" id="3.10.20.230:FF:000008">
    <property type="entry name" value="retinitis pigmentosa 1-like 1 protein"/>
    <property type="match status" value="1"/>
</dbReference>
<evidence type="ECO:0000256" key="6">
    <source>
        <dbReference type="SAM" id="MobiDB-lite"/>
    </source>
</evidence>
<dbReference type="GO" id="GO:0060041">
    <property type="term" value="P:retina development in camera-type eye"/>
    <property type="evidence" value="ECO:0007669"/>
    <property type="project" value="TreeGrafter"/>
</dbReference>
<feature type="region of interest" description="Disordered" evidence="6">
    <location>
        <begin position="1498"/>
        <end position="1523"/>
    </location>
</feature>
<evidence type="ECO:0000256" key="2">
    <source>
        <dbReference type="ARBA" id="ARBA00004496"/>
    </source>
</evidence>
<feature type="compositionally biased region" description="Basic residues" evidence="6">
    <location>
        <begin position="665"/>
        <end position="674"/>
    </location>
</feature>
<dbReference type="InterPro" id="IPR003533">
    <property type="entry name" value="Doublecortin_dom"/>
</dbReference>
<feature type="region of interest" description="Disordered" evidence="6">
    <location>
        <begin position="427"/>
        <end position="843"/>
    </location>
</feature>
<feature type="region of interest" description="Disordered" evidence="6">
    <location>
        <begin position="107"/>
        <end position="151"/>
    </location>
</feature>
<feature type="compositionally biased region" description="Low complexity" evidence="6">
    <location>
        <begin position="531"/>
        <end position="543"/>
    </location>
</feature>
<keyword evidence="4" id="KW-0677">Repeat</keyword>
<feature type="region of interest" description="Disordered" evidence="6">
    <location>
        <begin position="1237"/>
        <end position="1442"/>
    </location>
</feature>
<feature type="compositionally biased region" description="Low complexity" evidence="6">
    <location>
        <begin position="1202"/>
        <end position="1212"/>
    </location>
</feature>
<dbReference type="SUPFAM" id="SSF89837">
    <property type="entry name" value="Doublecortin (DC)"/>
    <property type="match status" value="2"/>
</dbReference>
<dbReference type="GO" id="GO:0005930">
    <property type="term" value="C:axoneme"/>
    <property type="evidence" value="ECO:0007669"/>
    <property type="project" value="TreeGrafter"/>
</dbReference>
<feature type="domain" description="Doublecortin" evidence="7">
    <location>
        <begin position="152"/>
        <end position="231"/>
    </location>
</feature>
<feature type="compositionally biased region" description="Basic and acidic residues" evidence="6">
    <location>
        <begin position="1349"/>
        <end position="1362"/>
    </location>
</feature>
<evidence type="ECO:0000256" key="3">
    <source>
        <dbReference type="ARBA" id="ARBA00022490"/>
    </source>
</evidence>
<feature type="compositionally biased region" description="Basic and acidic residues" evidence="6">
    <location>
        <begin position="1308"/>
        <end position="1319"/>
    </location>
</feature>
<keyword evidence="3" id="KW-0963">Cytoplasm</keyword>
<evidence type="ECO:0000259" key="7">
    <source>
        <dbReference type="PROSITE" id="PS50309"/>
    </source>
</evidence>
<dbReference type="GO" id="GO:0035082">
    <property type="term" value="P:axoneme assembly"/>
    <property type="evidence" value="ECO:0007669"/>
    <property type="project" value="TreeGrafter"/>
</dbReference>
<feature type="region of interest" description="Disordered" evidence="6">
    <location>
        <begin position="1191"/>
        <end position="1221"/>
    </location>
</feature>
<feature type="compositionally biased region" description="Low complexity" evidence="6">
    <location>
        <begin position="1263"/>
        <end position="1275"/>
    </location>
</feature>
<dbReference type="Proteomes" id="UP000550707">
    <property type="component" value="Unassembled WGS sequence"/>
</dbReference>
<feature type="domain" description="Doublecortin" evidence="7">
    <location>
        <begin position="34"/>
        <end position="108"/>
    </location>
</feature>
<keyword evidence="9" id="KW-1185">Reference proteome</keyword>
<feature type="compositionally biased region" description="Polar residues" evidence="6">
    <location>
        <begin position="725"/>
        <end position="751"/>
    </location>
</feature>
<feature type="region of interest" description="Disordered" evidence="6">
    <location>
        <begin position="1627"/>
        <end position="1941"/>
    </location>
</feature>
<feature type="compositionally biased region" description="Gly residues" evidence="6">
    <location>
        <begin position="926"/>
        <end position="940"/>
    </location>
</feature>
<feature type="compositionally biased region" description="Basic and acidic residues" evidence="6">
    <location>
        <begin position="675"/>
        <end position="684"/>
    </location>
</feature>
<feature type="compositionally biased region" description="Polar residues" evidence="6">
    <location>
        <begin position="429"/>
        <end position="439"/>
    </location>
</feature>
<accession>A0A7J8IB35</accession>
<evidence type="ECO:0000256" key="1">
    <source>
        <dbReference type="ARBA" id="ARBA00004316"/>
    </source>
</evidence>
<protein>
    <submittedName>
        <fullName evidence="8">RP1 like 1</fullName>
    </submittedName>
</protein>
<feature type="compositionally biased region" description="Polar residues" evidence="6">
    <location>
        <begin position="1418"/>
        <end position="1428"/>
    </location>
</feature>